<evidence type="ECO:0000313" key="14">
    <source>
        <dbReference type="EMBL" id="BAQ17133.1"/>
    </source>
</evidence>
<evidence type="ECO:0000256" key="5">
    <source>
        <dbReference type="ARBA" id="ARBA00022741"/>
    </source>
</evidence>
<feature type="modified residue" description="4-aspartylphosphate" evidence="9">
    <location>
        <position position="785"/>
    </location>
</feature>
<dbReference type="Pfam" id="PF13426">
    <property type="entry name" value="PAS_9"/>
    <property type="match status" value="1"/>
</dbReference>
<dbReference type="SMART" id="SM00387">
    <property type="entry name" value="HATPase_c"/>
    <property type="match status" value="1"/>
</dbReference>
<dbReference type="InterPro" id="IPR036097">
    <property type="entry name" value="HisK_dim/P_sf"/>
</dbReference>
<evidence type="ECO:0000259" key="11">
    <source>
        <dbReference type="PROSITE" id="PS50109"/>
    </source>
</evidence>
<feature type="domain" description="PAS" evidence="13">
    <location>
        <begin position="345"/>
        <end position="416"/>
    </location>
</feature>
<dbReference type="EC" id="2.7.13.3" evidence="2"/>
<evidence type="ECO:0000256" key="2">
    <source>
        <dbReference type="ARBA" id="ARBA00012438"/>
    </source>
</evidence>
<keyword evidence="10" id="KW-0472">Membrane</keyword>
<dbReference type="InterPro" id="IPR011006">
    <property type="entry name" value="CheY-like_superfamily"/>
</dbReference>
<evidence type="ECO:0000256" key="3">
    <source>
        <dbReference type="ARBA" id="ARBA00022553"/>
    </source>
</evidence>
<comment type="catalytic activity">
    <reaction evidence="1">
        <text>ATP + protein L-histidine = ADP + protein N-phospho-L-histidine.</text>
        <dbReference type="EC" id="2.7.13.3"/>
    </reaction>
</comment>
<dbReference type="GO" id="GO:0006355">
    <property type="term" value="P:regulation of DNA-templated transcription"/>
    <property type="evidence" value="ECO:0007669"/>
    <property type="project" value="InterPro"/>
</dbReference>
<dbReference type="EMBL" id="AP014648">
    <property type="protein sequence ID" value="BAQ17133.1"/>
    <property type="molecule type" value="Genomic_DNA"/>
</dbReference>
<dbReference type="AlphaFoldDB" id="A0A0A8K2E1"/>
<dbReference type="Proteomes" id="UP000031643">
    <property type="component" value="Chromosome"/>
</dbReference>
<dbReference type="InterPro" id="IPR001789">
    <property type="entry name" value="Sig_transdc_resp-reg_receiver"/>
</dbReference>
<dbReference type="SUPFAM" id="SSF55874">
    <property type="entry name" value="ATPase domain of HSP90 chaperone/DNA topoisomerase II/histidine kinase"/>
    <property type="match status" value="1"/>
</dbReference>
<protein>
    <recommendedName>
        <fullName evidence="2">histidine kinase</fullName>
        <ecNumber evidence="2">2.7.13.3</ecNumber>
    </recommendedName>
</protein>
<evidence type="ECO:0000256" key="8">
    <source>
        <dbReference type="ARBA" id="ARBA00023012"/>
    </source>
</evidence>
<keyword evidence="15" id="KW-1185">Reference proteome</keyword>
<keyword evidence="6 14" id="KW-0418">Kinase</keyword>
<evidence type="ECO:0000259" key="12">
    <source>
        <dbReference type="PROSITE" id="PS50110"/>
    </source>
</evidence>
<feature type="domain" description="PAS" evidence="13">
    <location>
        <begin position="84"/>
        <end position="124"/>
    </location>
</feature>
<dbReference type="Gene3D" id="3.30.450.20">
    <property type="entry name" value="PAS domain"/>
    <property type="match status" value="3"/>
</dbReference>
<feature type="transmembrane region" description="Helical" evidence="10">
    <location>
        <begin position="24"/>
        <end position="45"/>
    </location>
</feature>
<evidence type="ECO:0000256" key="6">
    <source>
        <dbReference type="ARBA" id="ARBA00022777"/>
    </source>
</evidence>
<dbReference type="Pfam" id="PF00072">
    <property type="entry name" value="Response_reg"/>
    <property type="match status" value="1"/>
</dbReference>
<dbReference type="SMART" id="SM00388">
    <property type="entry name" value="HisKA"/>
    <property type="match status" value="1"/>
</dbReference>
<dbReference type="PANTHER" id="PTHR43065">
    <property type="entry name" value="SENSOR HISTIDINE KINASE"/>
    <property type="match status" value="1"/>
</dbReference>
<keyword evidence="7" id="KW-0067">ATP-binding</keyword>
<dbReference type="InterPro" id="IPR036890">
    <property type="entry name" value="HATPase_C_sf"/>
</dbReference>
<keyword evidence="10" id="KW-0812">Transmembrane</keyword>
<evidence type="ECO:0000256" key="1">
    <source>
        <dbReference type="ARBA" id="ARBA00000085"/>
    </source>
</evidence>
<dbReference type="PRINTS" id="PR00344">
    <property type="entry name" value="BCTRLSENSOR"/>
</dbReference>
<dbReference type="SUPFAM" id="SSF55785">
    <property type="entry name" value="PYP-like sensor domain (PAS domain)"/>
    <property type="match status" value="3"/>
</dbReference>
<feature type="domain" description="Histidine kinase" evidence="11">
    <location>
        <begin position="483"/>
        <end position="706"/>
    </location>
</feature>
<dbReference type="Pfam" id="PF02518">
    <property type="entry name" value="HATPase_c"/>
    <property type="match status" value="1"/>
</dbReference>
<sequence length="852" mass="92604">MSDIDAPMRYAEPMMDRTGRDGSITLVVLLALALAVAAVGLAMLSREVAEPFVLAILAALAVVGVFCLFAGAVGILYFGQRHERNDLTKAFVDNLPHGALIGDASGRVFYANQAYRELLGLDAEAPVPAPDRAFGGNPYLAEPIFRLARAAQQGRARKEEFRLPPPGELEDESAVEPRWFRISVQPMPPEAGSGRKGPLTVWQVDEVTQDRVREESSFAKVQAAIDYLDNAPAGFFTVDADSRIEYLNATLAQWLKLDLTDIAAMPPKLSDIMSQDNAALLAGAGRGDTQGAAQNGVRRFDMDLLRTDGTTMPVRVLHRLPRGNQLAHVLILSRGPGEAHEAGTAELRFTRMFQSSPFAIATVDADGAVSGTNAAFSRLFGIDADANPGKTKLEDLVDDANRQALHKALEAAIAGQGLIDAIDVTFAGPEPRSGRIYLSAISDKDDKSEAVIAYALDTTEQRALEAQFAQSQKMQAVGQLAGGIAHDFNNMLTAIIGFSDFLLLNHRPTDPAFQDIMNIKQNANRAAGLVRQLLAFSRQQTLRPQVLHLGDVLSDLSILLDRLLGENVELSLDTAGDLWPVKADLHQFEQVIINLAVNARDAMPDGGKLAIRTENVDEARSRESGGSHMPPGEYVMIEVRDTGSGMTEEVKQKIFEPFFSTKEIGRGTGLGLSTVYGIIKQTGGYVYVDSEVGKGTAMRVFLPRYVEGAAEVDQEPAKLERKPEKPKDLTGRGTLLLVEDEDAVRSFAARALGTRGYEVLEASTGAEALEVFEEHEGKVDLVVSDVVMPEMDGPTLLKELRQKDPDIRIIFMSGYAEDAFKRNLDENEEFGFLQKPFDLKTLAATVKSALED</sequence>
<dbReference type="Gene3D" id="1.10.287.130">
    <property type="match status" value="1"/>
</dbReference>
<dbReference type="InterPro" id="IPR005467">
    <property type="entry name" value="His_kinase_dom"/>
</dbReference>
<accession>A0A0A8K2E1</accession>
<dbReference type="SMART" id="SM00448">
    <property type="entry name" value="REC"/>
    <property type="match status" value="1"/>
</dbReference>
<evidence type="ECO:0000256" key="7">
    <source>
        <dbReference type="ARBA" id="ARBA00022840"/>
    </source>
</evidence>
<dbReference type="InterPro" id="IPR004358">
    <property type="entry name" value="Sig_transdc_His_kin-like_C"/>
</dbReference>
<dbReference type="Gene3D" id="3.40.50.2300">
    <property type="match status" value="1"/>
</dbReference>
<dbReference type="SMART" id="SM00091">
    <property type="entry name" value="PAS"/>
    <property type="match status" value="3"/>
</dbReference>
<evidence type="ECO:0000259" key="13">
    <source>
        <dbReference type="PROSITE" id="PS50112"/>
    </source>
</evidence>
<dbReference type="PROSITE" id="PS50110">
    <property type="entry name" value="RESPONSE_REGULATORY"/>
    <property type="match status" value="1"/>
</dbReference>
<dbReference type="Pfam" id="PF08448">
    <property type="entry name" value="PAS_4"/>
    <property type="match status" value="1"/>
</dbReference>
<gene>
    <name evidence="14" type="ORF">GL4_1679</name>
</gene>
<dbReference type="HOGENOM" id="CLU_000445_114_51_5"/>
<keyword evidence="4" id="KW-0808">Transferase</keyword>
<dbReference type="STRING" id="1384459.GL4_1679"/>
<dbReference type="GO" id="GO:0000155">
    <property type="term" value="F:phosphorelay sensor kinase activity"/>
    <property type="evidence" value="ECO:0007669"/>
    <property type="project" value="InterPro"/>
</dbReference>
<evidence type="ECO:0000256" key="4">
    <source>
        <dbReference type="ARBA" id="ARBA00022679"/>
    </source>
</evidence>
<keyword evidence="8" id="KW-0902">Two-component regulatory system</keyword>
<dbReference type="InterPro" id="IPR003661">
    <property type="entry name" value="HisK_dim/P_dom"/>
</dbReference>
<dbReference type="PANTHER" id="PTHR43065:SF42">
    <property type="entry name" value="TWO-COMPONENT SENSOR PPRA"/>
    <property type="match status" value="1"/>
</dbReference>
<feature type="domain" description="Response regulatory" evidence="12">
    <location>
        <begin position="734"/>
        <end position="850"/>
    </location>
</feature>
<evidence type="ECO:0000313" key="15">
    <source>
        <dbReference type="Proteomes" id="UP000031643"/>
    </source>
</evidence>
<reference evidence="14 15" key="1">
    <citation type="submission" date="2014-09" db="EMBL/GenBank/DDBJ databases">
        <title>Genome sequencing of Methyloceanibacter caenitepidi Gela4.</title>
        <authorList>
            <person name="Takeuchi M."/>
            <person name="Susumu S."/>
            <person name="Kamagata Y."/>
            <person name="Oshima K."/>
            <person name="Hattori M."/>
            <person name="Iwasaki W."/>
        </authorList>
    </citation>
    <scope>NUCLEOTIDE SEQUENCE [LARGE SCALE GENOMIC DNA]</scope>
    <source>
        <strain evidence="14 15">Gela4</strain>
    </source>
</reference>
<dbReference type="CDD" id="cd00082">
    <property type="entry name" value="HisKA"/>
    <property type="match status" value="1"/>
</dbReference>
<dbReference type="FunFam" id="1.10.287.130:FF:000037">
    <property type="entry name" value="Hybrid sensor histidine kinase/response regulator"/>
    <property type="match status" value="1"/>
</dbReference>
<dbReference type="CDD" id="cd00130">
    <property type="entry name" value="PAS"/>
    <property type="match status" value="1"/>
</dbReference>
<dbReference type="PROSITE" id="PS50112">
    <property type="entry name" value="PAS"/>
    <property type="match status" value="2"/>
</dbReference>
<dbReference type="PROSITE" id="PS50109">
    <property type="entry name" value="HIS_KIN"/>
    <property type="match status" value="1"/>
</dbReference>
<name>A0A0A8K2E1_9HYPH</name>
<dbReference type="SUPFAM" id="SSF47384">
    <property type="entry name" value="Homodimeric domain of signal transducing histidine kinase"/>
    <property type="match status" value="1"/>
</dbReference>
<dbReference type="SUPFAM" id="SSF52172">
    <property type="entry name" value="CheY-like"/>
    <property type="match status" value="1"/>
</dbReference>
<keyword evidence="10" id="KW-1133">Transmembrane helix</keyword>
<dbReference type="Pfam" id="PF00512">
    <property type="entry name" value="HisKA"/>
    <property type="match status" value="1"/>
</dbReference>
<keyword evidence="3 9" id="KW-0597">Phosphoprotein</keyword>
<dbReference type="OrthoDB" id="9796100at2"/>
<evidence type="ECO:0000256" key="9">
    <source>
        <dbReference type="PROSITE-ProRule" id="PRU00169"/>
    </source>
</evidence>
<dbReference type="GO" id="GO:0005524">
    <property type="term" value="F:ATP binding"/>
    <property type="evidence" value="ECO:0007669"/>
    <property type="project" value="UniProtKB-KW"/>
</dbReference>
<dbReference type="InterPro" id="IPR013656">
    <property type="entry name" value="PAS_4"/>
</dbReference>
<dbReference type="InterPro" id="IPR003594">
    <property type="entry name" value="HATPase_dom"/>
</dbReference>
<dbReference type="InterPro" id="IPR000014">
    <property type="entry name" value="PAS"/>
</dbReference>
<dbReference type="InterPro" id="IPR013767">
    <property type="entry name" value="PAS_fold"/>
</dbReference>
<dbReference type="NCBIfam" id="NF046020">
    <property type="entry name" value="HisKinCckABruc"/>
    <property type="match status" value="1"/>
</dbReference>
<proteinExistence type="predicted"/>
<dbReference type="RefSeq" id="WP_045366523.1">
    <property type="nucleotide sequence ID" value="NZ_AP014648.1"/>
</dbReference>
<dbReference type="KEGG" id="mcg:GL4_1679"/>
<organism evidence="14 15">
    <name type="scientific">Methyloceanibacter caenitepidi</name>
    <dbReference type="NCBI Taxonomy" id="1384459"/>
    <lineage>
        <taxon>Bacteria</taxon>
        <taxon>Pseudomonadati</taxon>
        <taxon>Pseudomonadota</taxon>
        <taxon>Alphaproteobacteria</taxon>
        <taxon>Hyphomicrobiales</taxon>
        <taxon>Hyphomicrobiaceae</taxon>
        <taxon>Methyloceanibacter</taxon>
    </lineage>
</organism>
<dbReference type="NCBIfam" id="TIGR00229">
    <property type="entry name" value="sensory_box"/>
    <property type="match status" value="1"/>
</dbReference>
<dbReference type="Gene3D" id="3.30.565.10">
    <property type="entry name" value="Histidine kinase-like ATPase, C-terminal domain"/>
    <property type="match status" value="1"/>
</dbReference>
<dbReference type="InterPro" id="IPR035965">
    <property type="entry name" value="PAS-like_dom_sf"/>
</dbReference>
<dbReference type="Pfam" id="PF00989">
    <property type="entry name" value="PAS"/>
    <property type="match status" value="1"/>
</dbReference>
<keyword evidence="5" id="KW-0547">Nucleotide-binding</keyword>
<feature type="transmembrane region" description="Helical" evidence="10">
    <location>
        <begin position="52"/>
        <end position="78"/>
    </location>
</feature>
<evidence type="ECO:0000256" key="10">
    <source>
        <dbReference type="SAM" id="Phobius"/>
    </source>
</evidence>